<dbReference type="InterPro" id="IPR024079">
    <property type="entry name" value="MetalloPept_cat_dom_sf"/>
</dbReference>
<feature type="region of interest" description="Disordered" evidence="1">
    <location>
        <begin position="67"/>
        <end position="107"/>
    </location>
</feature>
<feature type="compositionally biased region" description="Low complexity" evidence="1">
    <location>
        <begin position="446"/>
        <end position="458"/>
    </location>
</feature>
<name>A0A4P2Q312_SORCE</name>
<evidence type="ECO:0000313" key="3">
    <source>
        <dbReference type="Proteomes" id="UP000295781"/>
    </source>
</evidence>
<dbReference type="SUPFAM" id="SSF55486">
    <property type="entry name" value="Metalloproteases ('zincins'), catalytic domain"/>
    <property type="match status" value="1"/>
</dbReference>
<dbReference type="GO" id="GO:0008237">
    <property type="term" value="F:metallopeptidase activity"/>
    <property type="evidence" value="ECO:0007669"/>
    <property type="project" value="InterPro"/>
</dbReference>
<feature type="compositionally biased region" description="Gly residues" evidence="1">
    <location>
        <begin position="67"/>
        <end position="78"/>
    </location>
</feature>
<evidence type="ECO:0000313" key="2">
    <source>
        <dbReference type="EMBL" id="AUX23368.1"/>
    </source>
</evidence>
<feature type="compositionally biased region" description="Pro residues" evidence="1">
    <location>
        <begin position="459"/>
        <end position="469"/>
    </location>
</feature>
<organism evidence="2 3">
    <name type="scientific">Sorangium cellulosum</name>
    <name type="common">Polyangium cellulosum</name>
    <dbReference type="NCBI Taxonomy" id="56"/>
    <lineage>
        <taxon>Bacteria</taxon>
        <taxon>Pseudomonadati</taxon>
        <taxon>Myxococcota</taxon>
        <taxon>Polyangia</taxon>
        <taxon>Polyangiales</taxon>
        <taxon>Polyangiaceae</taxon>
        <taxon>Sorangium</taxon>
    </lineage>
</organism>
<protein>
    <recommendedName>
        <fullName evidence="4">Peptidase M43 pregnancy-associated plasma-A domain-containing protein</fullName>
    </recommendedName>
</protein>
<feature type="region of interest" description="Disordered" evidence="1">
    <location>
        <begin position="437"/>
        <end position="474"/>
    </location>
</feature>
<sequence length="605" mass="60666">MSESPVPASVSRSPSPGDGTSPVGRGATSARARRGGFLVAGALAALAAGACGGKVVVDGVAPLEGEGAGGSAPAGGGSAFPPGAPPASPSGAGVGDDLGEGGAPPIPPLVATEHHVPFGTPTPVAIPPGTLGFTAIARRDTPSPSFEPVGIKEIRDPEGAPLAADYSIPGTLAFFYNQGIGTAAVPQTGTTASVPLVPGIYWVTVGDGTSEDPDLLAHLTVWRRQTLDGRFHGGIIDINAFIAGDAHPAEYVQQALRTAYQGYVGLRVGRITPHSLGREWARIDEENLPHVFEQTAGAPGRPALNVVVVSQLDGALLGASGATPSVPAVALEHGTRLSGLVVVLYGNPVIDTIILRHELGHLAGLFHTTEIQPGFGDPLDDTAQCDDVNRQMESCPDFSNVMFPTGGDFSGKITPQQTTVMQASAFYRGIVEEGGGAADPLPVDPGTPASGPSSAPPAGDAPPRGPAPAPGRGAWAAALPPRAATLLAGHFCAHSVAAGVDYFALLRAAGGAGVDPLLAVGRDPGAPAHVRARALAAVGRAAAPPAGALAELEALAADPRLPRVARLGAIQGVASASPAAARALAARLIADPDEVVERMAIHAAR</sequence>
<gene>
    <name evidence="2" type="ORF">SOCEGT47_038930</name>
</gene>
<feature type="compositionally biased region" description="Low complexity" evidence="1">
    <location>
        <begin position="1"/>
        <end position="16"/>
    </location>
</feature>
<evidence type="ECO:0008006" key="4">
    <source>
        <dbReference type="Google" id="ProtNLM"/>
    </source>
</evidence>
<accession>A0A4P2Q312</accession>
<dbReference type="OrthoDB" id="5524734at2"/>
<dbReference type="EMBL" id="CP012670">
    <property type="protein sequence ID" value="AUX23368.1"/>
    <property type="molecule type" value="Genomic_DNA"/>
</dbReference>
<feature type="compositionally biased region" description="Gly residues" evidence="1">
    <location>
        <begin position="92"/>
        <end position="102"/>
    </location>
</feature>
<reference evidence="2 3" key="1">
    <citation type="submission" date="2015-09" db="EMBL/GenBank/DDBJ databases">
        <title>Sorangium comparison.</title>
        <authorList>
            <person name="Zaburannyi N."/>
            <person name="Bunk B."/>
            <person name="Overmann J."/>
            <person name="Mueller R."/>
        </authorList>
    </citation>
    <scope>NUCLEOTIDE SEQUENCE [LARGE SCALE GENOMIC DNA]</scope>
    <source>
        <strain evidence="2 3">So ceGT47</strain>
    </source>
</reference>
<feature type="region of interest" description="Disordered" evidence="1">
    <location>
        <begin position="1"/>
        <end position="29"/>
    </location>
</feature>
<dbReference type="RefSeq" id="WP_129348483.1">
    <property type="nucleotide sequence ID" value="NZ_CP012670.1"/>
</dbReference>
<dbReference type="AlphaFoldDB" id="A0A4P2Q312"/>
<evidence type="ECO:0000256" key="1">
    <source>
        <dbReference type="SAM" id="MobiDB-lite"/>
    </source>
</evidence>
<dbReference type="Gene3D" id="3.40.390.10">
    <property type="entry name" value="Collagenase (Catalytic Domain)"/>
    <property type="match status" value="1"/>
</dbReference>
<dbReference type="Proteomes" id="UP000295781">
    <property type="component" value="Chromosome"/>
</dbReference>
<proteinExistence type="predicted"/>